<comment type="caution">
    <text evidence="2">The sequence shown here is derived from an EMBL/GenBank/DDBJ whole genome shotgun (WGS) entry which is preliminary data.</text>
</comment>
<dbReference type="PANTHER" id="PTHR48207:SF3">
    <property type="entry name" value="SUCCINATE--HYDROXYMETHYLGLUTARATE COA-TRANSFERASE"/>
    <property type="match status" value="1"/>
</dbReference>
<evidence type="ECO:0008006" key="6">
    <source>
        <dbReference type="Google" id="ProtNLM"/>
    </source>
</evidence>
<proteinExistence type="predicted"/>
<keyword evidence="1" id="KW-0808">Transferase</keyword>
<dbReference type="InterPro" id="IPR003673">
    <property type="entry name" value="CoA-Trfase_fam_III"/>
</dbReference>
<name>A0A0N0RFS9_9CHLR</name>
<organism evidence="2 4">
    <name type="scientific">Ardenticatena maritima</name>
    <dbReference type="NCBI Taxonomy" id="872965"/>
    <lineage>
        <taxon>Bacteria</taxon>
        <taxon>Bacillati</taxon>
        <taxon>Chloroflexota</taxon>
        <taxon>Ardenticatenia</taxon>
        <taxon>Ardenticatenales</taxon>
        <taxon>Ardenticatenaceae</taxon>
        <taxon>Ardenticatena</taxon>
    </lineage>
</organism>
<reference evidence="4" key="3">
    <citation type="submission" date="2015-08" db="EMBL/GenBank/DDBJ databases">
        <title>Draft Genome Sequence of a Heterotrophic Facultative Anaerobic Bacterium Ardenticatena maritima Strain 110S.</title>
        <authorList>
            <person name="Kawaichi S."/>
            <person name="Yoshida T."/>
            <person name="Sako Y."/>
            <person name="Nakamura R."/>
        </authorList>
    </citation>
    <scope>NUCLEOTIDE SEQUENCE [LARGE SCALE GENOMIC DNA]</scope>
    <source>
        <strain evidence="4">110S</strain>
    </source>
</reference>
<evidence type="ECO:0000313" key="3">
    <source>
        <dbReference type="EMBL" id="KPL89182.1"/>
    </source>
</evidence>
<dbReference type="InParanoid" id="A0A0N0RFS9"/>
<protein>
    <recommendedName>
        <fullName evidence="6">Formyl-CoA transferase</fullName>
    </recommendedName>
</protein>
<dbReference type="PANTHER" id="PTHR48207">
    <property type="entry name" value="SUCCINATE--HYDROXYMETHYLGLUTARATE COA-TRANSFERASE"/>
    <property type="match status" value="1"/>
</dbReference>
<evidence type="ECO:0000313" key="4">
    <source>
        <dbReference type="Proteomes" id="UP000037784"/>
    </source>
</evidence>
<dbReference type="Gene3D" id="3.40.50.10540">
    <property type="entry name" value="Crotonobetainyl-coa:carnitine coa-transferase, domain 1"/>
    <property type="match status" value="1"/>
</dbReference>
<keyword evidence="4" id="KW-1185">Reference proteome</keyword>
<dbReference type="InterPro" id="IPR044855">
    <property type="entry name" value="CoA-Trfase_III_dom3_sf"/>
</dbReference>
<dbReference type="InterPro" id="IPR050483">
    <property type="entry name" value="CoA-transferase_III_domain"/>
</dbReference>
<dbReference type="STRING" id="872965.SE16_01365"/>
<reference evidence="2 4" key="1">
    <citation type="journal article" date="2015" name="Genome Announc.">
        <title>Draft Genome Sequence of a Heterotrophic Facultative Anaerobic Thermophilic Bacterium, Ardenticatena maritima Strain 110ST.</title>
        <authorList>
            <person name="Kawaichi S."/>
            <person name="Yoshida T."/>
            <person name="Sako Y."/>
            <person name="Nakamura R."/>
        </authorList>
    </citation>
    <scope>NUCLEOTIDE SEQUENCE [LARGE SCALE GENOMIC DNA]</scope>
    <source>
        <strain evidence="2 4">110S</strain>
    </source>
</reference>
<dbReference type="Proteomes" id="UP000037784">
    <property type="component" value="Unassembled WGS sequence"/>
</dbReference>
<dbReference type="InterPro" id="IPR023606">
    <property type="entry name" value="CoA-Trfase_III_dom_1_sf"/>
</dbReference>
<dbReference type="Gene3D" id="3.30.1540.10">
    <property type="entry name" value="formyl-coa transferase, domain 3"/>
    <property type="match status" value="1"/>
</dbReference>
<dbReference type="RefSeq" id="WP_054493869.1">
    <property type="nucleotide sequence ID" value="NZ_BBZA01000226.1"/>
</dbReference>
<dbReference type="SUPFAM" id="SSF89796">
    <property type="entry name" value="CoA-transferase family III (CaiB/BaiF)"/>
    <property type="match status" value="1"/>
</dbReference>
<dbReference type="EMBL" id="LGKN01000003">
    <property type="protein sequence ID" value="KPL89182.1"/>
    <property type="molecule type" value="Genomic_DNA"/>
</dbReference>
<dbReference type="PATRIC" id="fig|872965.6.peg.216"/>
<gene>
    <name evidence="2" type="ORF">ARMA_2550</name>
    <name evidence="3" type="ORF">SE16_01365</name>
</gene>
<sequence length="399" mass="43653">MATTALHSIRVLDLTQALAGPYCAQLLGDLGADVIKIEHPRGGDQARGWGPPFLAGESAYFMGTNRNKRSLTLDLKQPAGREILWRLVDAADVLIHNVPRASSRRALGIDAETLMARNPRLIWVSITGFGLTGPEAEKPGYDVLAQAMSGTMALTGEPDQGPVRFPTPMADITTGVYAALGILAALFERERSGRGQVIDMALLDSQLTWLANVASAFLMAGVQPRKLGNAHPNLVPYQPFEAADGWFIVAVGSERLWQRFLDAIEAPDDLRQDPRFATNADRVRHRDVLVPRLAAIFKQRPVAAWLQALEAAGVPCGPILRPEEALAHPHVLARNMVWEMEHVAAGRVRTLGNPVHLQRTPPSVHRASPLLGEHTEEILRELGYNQEAIETLRREGVIV</sequence>
<dbReference type="AlphaFoldDB" id="A0A0N0RFS9"/>
<dbReference type="GO" id="GO:0008410">
    <property type="term" value="F:CoA-transferase activity"/>
    <property type="evidence" value="ECO:0007669"/>
    <property type="project" value="TreeGrafter"/>
</dbReference>
<evidence type="ECO:0000313" key="5">
    <source>
        <dbReference type="Proteomes" id="UP000050502"/>
    </source>
</evidence>
<accession>A0A0N0RFS9</accession>
<dbReference type="EMBL" id="BBZA01000226">
    <property type="protein sequence ID" value="GAP64127.1"/>
    <property type="molecule type" value="Genomic_DNA"/>
</dbReference>
<evidence type="ECO:0000313" key="2">
    <source>
        <dbReference type="EMBL" id="GAP64127.1"/>
    </source>
</evidence>
<reference evidence="3 5" key="2">
    <citation type="submission" date="2015-07" db="EMBL/GenBank/DDBJ databases">
        <title>Whole genome sequence of Ardenticatena maritima DSM 23922.</title>
        <authorList>
            <person name="Hemp J."/>
            <person name="Ward L.M."/>
            <person name="Pace L.A."/>
            <person name="Fischer W.W."/>
        </authorList>
    </citation>
    <scope>NUCLEOTIDE SEQUENCE [LARGE SCALE GENOMIC DNA]</scope>
    <source>
        <strain evidence="3 5">110S</strain>
    </source>
</reference>
<evidence type="ECO:0000256" key="1">
    <source>
        <dbReference type="ARBA" id="ARBA00022679"/>
    </source>
</evidence>
<dbReference type="Proteomes" id="UP000050502">
    <property type="component" value="Unassembled WGS sequence"/>
</dbReference>
<dbReference type="OrthoDB" id="9780178at2"/>
<dbReference type="Pfam" id="PF02515">
    <property type="entry name" value="CoA_transf_3"/>
    <property type="match status" value="1"/>
</dbReference>